<comment type="caution">
    <text evidence="1">The sequence shown here is derived from an EMBL/GenBank/DDBJ whole genome shotgun (WGS) entry which is preliminary data.</text>
</comment>
<keyword evidence="2" id="KW-1185">Reference proteome</keyword>
<proteinExistence type="predicted"/>
<evidence type="ECO:0000313" key="2">
    <source>
        <dbReference type="Proteomes" id="UP001529338"/>
    </source>
</evidence>
<name>A0ABT7SBB0_9CELL</name>
<evidence type="ECO:0000313" key="1">
    <source>
        <dbReference type="EMBL" id="MDM7853460.1"/>
    </source>
</evidence>
<gene>
    <name evidence="1" type="ORF">QRT04_00815</name>
</gene>
<dbReference type="EMBL" id="JAUCGQ010000001">
    <property type="protein sequence ID" value="MDM7853460.1"/>
    <property type="molecule type" value="Genomic_DNA"/>
</dbReference>
<reference evidence="1 2" key="1">
    <citation type="submission" date="2023-06" db="EMBL/GenBank/DDBJ databases">
        <title>Cellulomonas sp. MW4 Whole genome sequence.</title>
        <authorList>
            <person name="Park S."/>
        </authorList>
    </citation>
    <scope>NUCLEOTIDE SEQUENCE [LARGE SCALE GENOMIC DNA]</scope>
    <source>
        <strain evidence="1 2">MW4</strain>
    </source>
</reference>
<dbReference type="Proteomes" id="UP001529338">
    <property type="component" value="Unassembled WGS sequence"/>
</dbReference>
<protein>
    <submittedName>
        <fullName evidence="1">Uncharacterized protein</fullName>
    </submittedName>
</protein>
<sequence>MGTEQARVAAADPWALALPVLAGPHVDAVPALLARVAALRGAGAPLFEVVVGTPVAAYGARLTFETGRHEAVARQAGVGDHPWGPPDWVGLRTAAGGAVRAKAYHRRPPLVPTLVHRGMPATARPVMAALDGQTTEVYAVLPGATAWERFAAEALAPLGCAPARPGVSIVARAGGCAVSVRHDGDELTGITLFATSDALRPDGAVEAEWLAGMTADEAASHRQRVAAAATVSRTPGRRYRMLAWHYTRAGLVSRAASVHSRDVLPDH</sequence>
<accession>A0ABT7SBB0</accession>
<dbReference type="RefSeq" id="WP_289452983.1">
    <property type="nucleotide sequence ID" value="NZ_JAUCGQ010000001.1"/>
</dbReference>
<organism evidence="1 2">
    <name type="scientific">Cellulomonas alba</name>
    <dbReference type="NCBI Taxonomy" id="3053467"/>
    <lineage>
        <taxon>Bacteria</taxon>
        <taxon>Bacillati</taxon>
        <taxon>Actinomycetota</taxon>
        <taxon>Actinomycetes</taxon>
        <taxon>Micrococcales</taxon>
        <taxon>Cellulomonadaceae</taxon>
        <taxon>Cellulomonas</taxon>
    </lineage>
</organism>